<name>A0AAD1XWY1_EUPCR</name>
<gene>
    <name evidence="1" type="ORF">ECRASSUSDP1_LOCUS22301</name>
</gene>
<dbReference type="Proteomes" id="UP001295684">
    <property type="component" value="Unassembled WGS sequence"/>
</dbReference>
<dbReference type="AlphaFoldDB" id="A0AAD1XWY1"/>
<evidence type="ECO:0000313" key="1">
    <source>
        <dbReference type="EMBL" id="CAI2380861.1"/>
    </source>
</evidence>
<dbReference type="EMBL" id="CAMPGE010022860">
    <property type="protein sequence ID" value="CAI2380861.1"/>
    <property type="molecule type" value="Genomic_DNA"/>
</dbReference>
<keyword evidence="2" id="KW-1185">Reference proteome</keyword>
<organism evidence="1 2">
    <name type="scientific">Euplotes crassus</name>
    <dbReference type="NCBI Taxonomy" id="5936"/>
    <lineage>
        <taxon>Eukaryota</taxon>
        <taxon>Sar</taxon>
        <taxon>Alveolata</taxon>
        <taxon>Ciliophora</taxon>
        <taxon>Intramacronucleata</taxon>
        <taxon>Spirotrichea</taxon>
        <taxon>Hypotrichia</taxon>
        <taxon>Euplotida</taxon>
        <taxon>Euplotidae</taxon>
        <taxon>Moneuplotes</taxon>
    </lineage>
</organism>
<proteinExistence type="predicted"/>
<reference evidence="1" key="1">
    <citation type="submission" date="2023-07" db="EMBL/GenBank/DDBJ databases">
        <authorList>
            <consortium name="AG Swart"/>
            <person name="Singh M."/>
            <person name="Singh A."/>
            <person name="Seah K."/>
            <person name="Emmerich C."/>
        </authorList>
    </citation>
    <scope>NUCLEOTIDE SEQUENCE</scope>
    <source>
        <strain evidence="1">DP1</strain>
    </source>
</reference>
<sequence length="188" mass="21870">MEKYEGKGKPETEEVLLSLNDVETLLASSSVQYFNDLATNIERICESSVDLEKCAKITGQTIKDIIYVLENKISEEEKDLGVSELLGKVKLHLIRYKEEMDSGKLFGYDYSKNTFYDRRGIYINELRRVPETLMRQINMAIRKRRVIQLYKRAKPSEETIKDITNDLKNINKEYPDEDPSLPSATKEY</sequence>
<evidence type="ECO:0000313" key="2">
    <source>
        <dbReference type="Proteomes" id="UP001295684"/>
    </source>
</evidence>
<comment type="caution">
    <text evidence="1">The sequence shown here is derived from an EMBL/GenBank/DDBJ whole genome shotgun (WGS) entry which is preliminary data.</text>
</comment>
<accession>A0AAD1XWY1</accession>
<protein>
    <submittedName>
        <fullName evidence="1">Uncharacterized protein</fullName>
    </submittedName>
</protein>